<comment type="subcellular location">
    <subcellularLocation>
        <location evidence="1 11">Cytoplasm</location>
    </subcellularLocation>
</comment>
<dbReference type="GO" id="GO:0005524">
    <property type="term" value="F:ATP binding"/>
    <property type="evidence" value="ECO:0007669"/>
    <property type="project" value="UniProtKB-UniRule"/>
</dbReference>
<evidence type="ECO:0000256" key="12">
    <source>
        <dbReference type="PIRSR" id="PIRSR001549-1"/>
    </source>
</evidence>
<evidence type="ECO:0000256" key="2">
    <source>
        <dbReference type="ARBA" id="ARBA00008226"/>
    </source>
</evidence>
<dbReference type="PANTHER" id="PTHR43707">
    <property type="entry name" value="HISTIDYL-TRNA SYNTHETASE"/>
    <property type="match status" value="1"/>
</dbReference>
<dbReference type="PROSITE" id="PS50862">
    <property type="entry name" value="AA_TRNA_LIGASE_II"/>
    <property type="match status" value="1"/>
</dbReference>
<keyword evidence="4 11" id="KW-0963">Cytoplasm</keyword>
<keyword evidence="9 11" id="KW-0030">Aminoacyl-tRNA synthetase</keyword>
<dbReference type="HAMAP" id="MF_00127">
    <property type="entry name" value="His_tRNA_synth"/>
    <property type="match status" value="1"/>
</dbReference>
<protein>
    <recommendedName>
        <fullName evidence="11">Histidine--tRNA ligase</fullName>
        <ecNumber evidence="11">6.1.1.21</ecNumber>
    </recommendedName>
    <alternativeName>
        <fullName evidence="11">Histidyl-tRNA synthetase</fullName>
        <shortName evidence="11">HisRS</shortName>
    </alternativeName>
</protein>
<feature type="binding site" evidence="12">
    <location>
        <begin position="269"/>
        <end position="270"/>
    </location>
    <ligand>
        <name>L-histidine</name>
        <dbReference type="ChEBI" id="CHEBI:57595"/>
    </ligand>
</feature>
<evidence type="ECO:0000256" key="9">
    <source>
        <dbReference type="ARBA" id="ARBA00023146"/>
    </source>
</evidence>
<evidence type="ECO:0000256" key="7">
    <source>
        <dbReference type="ARBA" id="ARBA00022840"/>
    </source>
</evidence>
<dbReference type="InterPro" id="IPR004154">
    <property type="entry name" value="Anticodon-bd"/>
</dbReference>
<accession>A0A158IJF3</accession>
<organism evidence="14 15">
    <name type="scientific">Caballeronia telluris</name>
    <dbReference type="NCBI Taxonomy" id="326475"/>
    <lineage>
        <taxon>Bacteria</taxon>
        <taxon>Pseudomonadati</taxon>
        <taxon>Pseudomonadota</taxon>
        <taxon>Betaproteobacteria</taxon>
        <taxon>Burkholderiales</taxon>
        <taxon>Burkholderiaceae</taxon>
        <taxon>Caballeronia</taxon>
    </lineage>
</organism>
<evidence type="ECO:0000256" key="10">
    <source>
        <dbReference type="ARBA" id="ARBA00047639"/>
    </source>
</evidence>
<dbReference type="SUPFAM" id="SSF52954">
    <property type="entry name" value="Class II aaRS ABD-related"/>
    <property type="match status" value="1"/>
</dbReference>
<dbReference type="InterPro" id="IPR015807">
    <property type="entry name" value="His-tRNA-ligase"/>
</dbReference>
<dbReference type="EC" id="6.1.1.21" evidence="11"/>
<dbReference type="NCBIfam" id="TIGR00442">
    <property type="entry name" value="hisS"/>
    <property type="match status" value="1"/>
</dbReference>
<evidence type="ECO:0000256" key="4">
    <source>
        <dbReference type="ARBA" id="ARBA00022490"/>
    </source>
</evidence>
<dbReference type="STRING" id="326475.AWB66_03123"/>
<dbReference type="AlphaFoldDB" id="A0A158IJF3"/>
<keyword evidence="6 11" id="KW-0547">Nucleotide-binding</keyword>
<evidence type="ECO:0000256" key="3">
    <source>
        <dbReference type="ARBA" id="ARBA00011738"/>
    </source>
</evidence>
<dbReference type="FunFam" id="3.30.930.10:FF:000005">
    <property type="entry name" value="Histidine--tRNA ligase"/>
    <property type="match status" value="1"/>
</dbReference>
<keyword evidence="15" id="KW-1185">Reference proteome</keyword>
<dbReference type="CDD" id="cd00773">
    <property type="entry name" value="HisRS-like_core"/>
    <property type="match status" value="1"/>
</dbReference>
<keyword evidence="7 11" id="KW-0067">ATP-binding</keyword>
<evidence type="ECO:0000256" key="1">
    <source>
        <dbReference type="ARBA" id="ARBA00004496"/>
    </source>
</evidence>
<evidence type="ECO:0000256" key="5">
    <source>
        <dbReference type="ARBA" id="ARBA00022598"/>
    </source>
</evidence>
<sequence>MTEQKKRLEKLSGVKGMNDILPQDAALWDFFESTVKSMLRAYGYQNIRTPIIEHTQLFTRGIGEVTDIVEKEMYSFVDSLNGEHLTMRPENTAAVVRATIEHNLLYDGPKRLWYIGPMFRHERPQRGRYRQFHQVGVEALGFAGPDADAEIIMMCQRLWDDLGLTGIRLELNSLGQADERAAHRKELIAYLEKHVDLLDEEAKRRLYTNPLRVLDTKNPALQEIAQNAPKLVDFLGDESRAHFEGVQRLLKANNIPFKINPRLVRGLDYYNLTVFEWVTDKLGAQGTVAGGGRYDPLIEQLGGKPTKACGWAMGVERILELLKEEQLVPEAEGTDVYVVHQGEAAAEQAFIIAERLRDTGLDVILHCSPEGASASFKSQMKKADASGAAFAVILGEDELAQGTVGIKPLRAVEGDAQKNEQSNVPLENLTEFLINAMVASADDGAD</sequence>
<dbReference type="CDD" id="cd00859">
    <property type="entry name" value="HisRS_anticodon"/>
    <property type="match status" value="1"/>
</dbReference>
<dbReference type="InterPro" id="IPR045864">
    <property type="entry name" value="aa-tRNA-synth_II/BPL/LPL"/>
</dbReference>
<dbReference type="Proteomes" id="UP000054717">
    <property type="component" value="Unassembled WGS sequence"/>
</dbReference>
<dbReference type="InterPro" id="IPR006195">
    <property type="entry name" value="aa-tRNA-synth_II"/>
</dbReference>
<feature type="binding site" evidence="12">
    <location>
        <position position="265"/>
    </location>
    <ligand>
        <name>L-histidine</name>
        <dbReference type="ChEBI" id="CHEBI:57595"/>
    </ligand>
</feature>
<evidence type="ECO:0000256" key="11">
    <source>
        <dbReference type="HAMAP-Rule" id="MF_00127"/>
    </source>
</evidence>
<dbReference type="RefSeq" id="WP_087631145.1">
    <property type="nucleotide sequence ID" value="NZ_FCNZ02000010.1"/>
</dbReference>
<feature type="binding site" evidence="12">
    <location>
        <position position="120"/>
    </location>
    <ligand>
        <name>L-histidine</name>
        <dbReference type="ChEBI" id="CHEBI:57595"/>
    </ligand>
</feature>
<dbReference type="GO" id="GO:0005737">
    <property type="term" value="C:cytoplasm"/>
    <property type="evidence" value="ECO:0007669"/>
    <property type="project" value="UniProtKB-SubCell"/>
</dbReference>
<dbReference type="InterPro" id="IPR036621">
    <property type="entry name" value="Anticodon-bd_dom_sf"/>
</dbReference>
<dbReference type="InterPro" id="IPR004516">
    <property type="entry name" value="HisRS/HisZ"/>
</dbReference>
<dbReference type="Gene3D" id="3.30.930.10">
    <property type="entry name" value="Bira Bifunctional Protein, Domain 2"/>
    <property type="match status" value="1"/>
</dbReference>
<comment type="caution">
    <text evidence="14">The sequence shown here is derived from an EMBL/GenBank/DDBJ whole genome shotgun (WGS) entry which is preliminary data.</text>
</comment>
<feature type="binding site" evidence="12">
    <location>
        <position position="138"/>
    </location>
    <ligand>
        <name>L-histidine</name>
        <dbReference type="ChEBI" id="CHEBI:57595"/>
    </ligand>
</feature>
<name>A0A158IJF3_9BURK</name>
<evidence type="ECO:0000313" key="15">
    <source>
        <dbReference type="Proteomes" id="UP000054717"/>
    </source>
</evidence>
<feature type="binding site" evidence="12">
    <location>
        <begin position="90"/>
        <end position="92"/>
    </location>
    <ligand>
        <name>L-histidine</name>
        <dbReference type="ChEBI" id="CHEBI:57595"/>
    </ligand>
</feature>
<dbReference type="PANTHER" id="PTHR43707:SF1">
    <property type="entry name" value="HISTIDINE--TRNA LIGASE, MITOCHONDRIAL-RELATED"/>
    <property type="match status" value="1"/>
</dbReference>
<dbReference type="SUPFAM" id="SSF55681">
    <property type="entry name" value="Class II aaRS and biotin synthetases"/>
    <property type="match status" value="1"/>
</dbReference>
<proteinExistence type="inferred from homology"/>
<dbReference type="EMBL" id="FCNZ02000010">
    <property type="protein sequence ID" value="SAL56688.1"/>
    <property type="molecule type" value="Genomic_DNA"/>
</dbReference>
<evidence type="ECO:0000256" key="8">
    <source>
        <dbReference type="ARBA" id="ARBA00022917"/>
    </source>
</evidence>
<dbReference type="Pfam" id="PF03129">
    <property type="entry name" value="HGTP_anticodon"/>
    <property type="match status" value="1"/>
</dbReference>
<keyword evidence="5 11" id="KW-0436">Ligase</keyword>
<dbReference type="GO" id="GO:0004821">
    <property type="term" value="F:histidine-tRNA ligase activity"/>
    <property type="evidence" value="ECO:0007669"/>
    <property type="project" value="UniProtKB-UniRule"/>
</dbReference>
<comment type="similarity">
    <text evidence="2 11">Belongs to the class-II aminoacyl-tRNA synthetase family.</text>
</comment>
<feature type="domain" description="Aminoacyl-transfer RNA synthetases class-II family profile" evidence="13">
    <location>
        <begin position="1"/>
        <end position="341"/>
    </location>
</feature>
<evidence type="ECO:0000259" key="13">
    <source>
        <dbReference type="PROSITE" id="PS50862"/>
    </source>
</evidence>
<reference evidence="14" key="1">
    <citation type="submission" date="2016-01" db="EMBL/GenBank/DDBJ databases">
        <authorList>
            <person name="Peeters Charlotte."/>
        </authorList>
    </citation>
    <scope>NUCLEOTIDE SEQUENCE</scope>
    <source>
        <strain evidence="14">LMG 22936</strain>
    </source>
</reference>
<keyword evidence="8 11" id="KW-0648">Protein biosynthesis</keyword>
<comment type="subunit">
    <text evidence="3 11">Homodimer.</text>
</comment>
<dbReference type="InterPro" id="IPR033656">
    <property type="entry name" value="HisRS_anticodon"/>
</dbReference>
<dbReference type="PIRSF" id="PIRSF001549">
    <property type="entry name" value="His-tRNA_synth"/>
    <property type="match status" value="1"/>
</dbReference>
<feature type="binding site" evidence="12">
    <location>
        <position position="134"/>
    </location>
    <ligand>
        <name>L-histidine</name>
        <dbReference type="ChEBI" id="CHEBI:57595"/>
    </ligand>
</feature>
<dbReference type="InterPro" id="IPR041715">
    <property type="entry name" value="HisRS-like_core"/>
</dbReference>
<comment type="catalytic activity">
    <reaction evidence="10 11">
        <text>tRNA(His) + L-histidine + ATP = L-histidyl-tRNA(His) + AMP + diphosphate + H(+)</text>
        <dbReference type="Rhea" id="RHEA:17313"/>
        <dbReference type="Rhea" id="RHEA-COMP:9665"/>
        <dbReference type="Rhea" id="RHEA-COMP:9689"/>
        <dbReference type="ChEBI" id="CHEBI:15378"/>
        <dbReference type="ChEBI" id="CHEBI:30616"/>
        <dbReference type="ChEBI" id="CHEBI:33019"/>
        <dbReference type="ChEBI" id="CHEBI:57595"/>
        <dbReference type="ChEBI" id="CHEBI:78442"/>
        <dbReference type="ChEBI" id="CHEBI:78527"/>
        <dbReference type="ChEBI" id="CHEBI:456215"/>
        <dbReference type="EC" id="6.1.1.21"/>
    </reaction>
</comment>
<evidence type="ECO:0000313" key="14">
    <source>
        <dbReference type="EMBL" id="SAL56688.1"/>
    </source>
</evidence>
<evidence type="ECO:0000256" key="6">
    <source>
        <dbReference type="ARBA" id="ARBA00022741"/>
    </source>
</evidence>
<gene>
    <name evidence="11" type="primary">hisS</name>
    <name evidence="14" type="ORF">AWB66_03123</name>
</gene>
<dbReference type="Pfam" id="PF13393">
    <property type="entry name" value="tRNA-synt_His"/>
    <property type="match status" value="1"/>
</dbReference>
<dbReference type="GO" id="GO:0006427">
    <property type="term" value="P:histidyl-tRNA aminoacylation"/>
    <property type="evidence" value="ECO:0007669"/>
    <property type="project" value="UniProtKB-UniRule"/>
</dbReference>
<dbReference type="Gene3D" id="3.40.50.800">
    <property type="entry name" value="Anticodon-binding domain"/>
    <property type="match status" value="1"/>
</dbReference>